<feature type="region of interest" description="Disordered" evidence="1">
    <location>
        <begin position="123"/>
        <end position="142"/>
    </location>
</feature>
<feature type="compositionally biased region" description="Pro residues" evidence="1">
    <location>
        <begin position="509"/>
        <end position="518"/>
    </location>
</feature>
<name>A0A316Z0F9_9BASI</name>
<feature type="compositionally biased region" description="Low complexity" evidence="1">
    <location>
        <begin position="333"/>
        <end position="348"/>
    </location>
</feature>
<dbReference type="AlphaFoldDB" id="A0A316Z0F9"/>
<feature type="compositionally biased region" description="Low complexity" evidence="1">
    <location>
        <begin position="133"/>
        <end position="142"/>
    </location>
</feature>
<gene>
    <name evidence="3" type="ORF">FA09DRAFT_332623</name>
</gene>
<feature type="domain" description="DUF3835" evidence="2">
    <location>
        <begin position="679"/>
        <end position="757"/>
    </location>
</feature>
<feature type="compositionally biased region" description="Low complexity" evidence="1">
    <location>
        <begin position="374"/>
        <end position="404"/>
    </location>
</feature>
<feature type="compositionally biased region" description="Low complexity" evidence="1">
    <location>
        <begin position="891"/>
        <end position="916"/>
    </location>
</feature>
<feature type="region of interest" description="Disordered" evidence="1">
    <location>
        <begin position="722"/>
        <end position="821"/>
    </location>
</feature>
<feature type="compositionally biased region" description="Basic and acidic residues" evidence="1">
    <location>
        <begin position="740"/>
        <end position="750"/>
    </location>
</feature>
<proteinExistence type="predicted"/>
<sequence>MSSDASSSAQPASDVQRIEATRASLRNLRSRLATIDRVRVALSAVDAGDALLIPRGSKVLMPARPAQDARVRIEEDGVEREVSAAEAIATLSARRTGLEQEMTRTRRELDGLLHGFALERERPAAAPEPAPSASPSASAADLPSSAADLATLLRSSQLGGVQAGTEVDERGRVLNEEGLPFVDVVESEAEAPVAPSAVQPATQPETAMERDEKKRWMDEVFARLEREETHASDDESASEGEPAKSSDDDEDDDDGSQPGDAAPSTPLPSAQRPAPLRSVLKRTNSAASSGVATPTPGFQRGFLNLNPSSPGPQRSNDPFLFAAGVLPTPQTEAPSPALPASAPTSPAPKGRKMRFLNLNPSSPGADGVSSPLDAAGASTTPIATSASAEMARASSSHARESSTSADEDSTRLTRSLELPARRRKQVRIKSPARPATSDSPERRHFARGGRPLAPPVPSRIDESERKDAEEEAQRIVELLGPGVARGHPNAPPDLDALERARAEDEQQRLPPPVPPLPKGPTMKDAVVERKPAAQPLMPTAAPSMFKRGFLNRYAAGPSKAARERQLPDAPRRSQGMSALERAGQVDDDEEAKGRAPLPHARPSKAFAERLEKRRAGEAEAPEDEEDAQQGRVRFAAPQAIEDDPGDVSPPPDDGDPPDASSDEAWMLSSDDDSSIDLDALAPSFDALVDDLHSAELAREYELAKAGLAEARERAAQRMLLGGSDAMDDTDEEEDGTDIVPPERQEGERVSRFKASRVARAAGFAGGRSRELSTPSREEQDRRADEVGHELAHMLEDAQNVGPSDDADTHPPARGLGAPPPRVAMVIPTLAPVRYPKNARELLQGERRGPIDLEGESEDEDALQGVMRARLEEQEMRAGLPRESRTKAQAGPPEVRPAAAPLPEAAPDVAPAASVEPASERVEPAPKRVSRFKAARQSARDA</sequence>
<keyword evidence="4" id="KW-1185">Reference proteome</keyword>
<feature type="region of interest" description="Disordered" evidence="1">
    <location>
        <begin position="873"/>
        <end position="941"/>
    </location>
</feature>
<feature type="compositionally biased region" description="Basic and acidic residues" evidence="1">
    <location>
        <begin position="207"/>
        <end position="233"/>
    </location>
</feature>
<feature type="compositionally biased region" description="Basic and acidic residues" evidence="1">
    <location>
        <begin position="560"/>
        <end position="571"/>
    </location>
</feature>
<organism evidence="3 4">
    <name type="scientific">Tilletiopsis washingtonensis</name>
    <dbReference type="NCBI Taxonomy" id="58919"/>
    <lineage>
        <taxon>Eukaryota</taxon>
        <taxon>Fungi</taxon>
        <taxon>Dikarya</taxon>
        <taxon>Basidiomycota</taxon>
        <taxon>Ustilaginomycotina</taxon>
        <taxon>Exobasidiomycetes</taxon>
        <taxon>Entylomatales</taxon>
        <taxon>Entylomatales incertae sedis</taxon>
        <taxon>Tilletiopsis</taxon>
    </lineage>
</organism>
<dbReference type="OrthoDB" id="3366950at2759"/>
<dbReference type="Proteomes" id="UP000245946">
    <property type="component" value="Unassembled WGS sequence"/>
</dbReference>
<feature type="compositionally biased region" description="Acidic residues" evidence="1">
    <location>
        <begin position="725"/>
        <end position="736"/>
    </location>
</feature>
<evidence type="ECO:0000256" key="1">
    <source>
        <dbReference type="SAM" id="MobiDB-lite"/>
    </source>
</evidence>
<evidence type="ECO:0000313" key="4">
    <source>
        <dbReference type="Proteomes" id="UP000245946"/>
    </source>
</evidence>
<reference evidence="3 4" key="1">
    <citation type="journal article" date="2018" name="Mol. Biol. Evol.">
        <title>Broad Genomic Sampling Reveals a Smut Pathogenic Ancestry of the Fungal Clade Ustilaginomycotina.</title>
        <authorList>
            <person name="Kijpornyongpan T."/>
            <person name="Mondo S.J."/>
            <person name="Barry K."/>
            <person name="Sandor L."/>
            <person name="Lee J."/>
            <person name="Lipzen A."/>
            <person name="Pangilinan J."/>
            <person name="LaButti K."/>
            <person name="Hainaut M."/>
            <person name="Henrissat B."/>
            <person name="Grigoriev I.V."/>
            <person name="Spatafora J.W."/>
            <person name="Aime M.C."/>
        </authorList>
    </citation>
    <scope>NUCLEOTIDE SEQUENCE [LARGE SCALE GENOMIC DNA]</scope>
    <source>
        <strain evidence="3 4">MCA 4186</strain>
    </source>
</reference>
<protein>
    <recommendedName>
        <fullName evidence="2">DUF3835 domain-containing protein</fullName>
    </recommendedName>
</protein>
<feature type="compositionally biased region" description="Basic and acidic residues" evidence="1">
    <location>
        <begin position="606"/>
        <end position="617"/>
    </location>
</feature>
<evidence type="ECO:0000259" key="2">
    <source>
        <dbReference type="Pfam" id="PF12927"/>
    </source>
</evidence>
<evidence type="ECO:0000313" key="3">
    <source>
        <dbReference type="EMBL" id="PWN94971.1"/>
    </source>
</evidence>
<dbReference type="RefSeq" id="XP_025595250.1">
    <property type="nucleotide sequence ID" value="XM_025743536.1"/>
</dbReference>
<feature type="compositionally biased region" description="Basic and acidic residues" evidence="1">
    <location>
        <begin position="459"/>
        <end position="474"/>
    </location>
</feature>
<dbReference type="InterPro" id="IPR024325">
    <property type="entry name" value="DUF3835"/>
</dbReference>
<dbReference type="GeneID" id="37271080"/>
<accession>A0A316Z0F9</accession>
<dbReference type="EMBL" id="KZ819308">
    <property type="protein sequence ID" value="PWN94971.1"/>
    <property type="molecule type" value="Genomic_DNA"/>
</dbReference>
<feature type="compositionally biased region" description="Basic and acidic residues" evidence="1">
    <location>
        <begin position="767"/>
        <end position="795"/>
    </location>
</feature>
<feature type="compositionally biased region" description="Low complexity" evidence="1">
    <location>
        <begin position="190"/>
        <end position="201"/>
    </location>
</feature>
<feature type="compositionally biased region" description="Basic and acidic residues" evidence="1">
    <location>
        <begin position="496"/>
        <end position="507"/>
    </location>
</feature>
<feature type="compositionally biased region" description="Polar residues" evidence="1">
    <location>
        <begin position="281"/>
        <end position="292"/>
    </location>
</feature>
<feature type="region of interest" description="Disordered" evidence="1">
    <location>
        <begin position="188"/>
        <end position="522"/>
    </location>
</feature>
<feature type="compositionally biased region" description="Basic and acidic residues" evidence="1">
    <location>
        <begin position="873"/>
        <end position="885"/>
    </location>
</feature>
<feature type="compositionally biased region" description="Polar residues" evidence="1">
    <location>
        <begin position="305"/>
        <end position="316"/>
    </location>
</feature>
<feature type="domain" description="DUF3835" evidence="2">
    <location>
        <begin position="913"/>
        <end position="935"/>
    </location>
</feature>
<feature type="region of interest" description="Disordered" evidence="1">
    <location>
        <begin position="556"/>
        <end position="673"/>
    </location>
</feature>
<dbReference type="Pfam" id="PF12927">
    <property type="entry name" value="DUF3835"/>
    <property type="match status" value="2"/>
</dbReference>